<proteinExistence type="predicted"/>
<keyword evidence="1" id="KW-0732">Signal</keyword>
<gene>
    <name evidence="3" type="ORF">HW115_08790</name>
</gene>
<reference evidence="3 4" key="1">
    <citation type="submission" date="2020-07" db="EMBL/GenBank/DDBJ databases">
        <title>Roseicoccus Jingziensis gen. nov., sp. nov., isolated from coastal seawater.</title>
        <authorList>
            <person name="Feng X."/>
        </authorList>
    </citation>
    <scope>NUCLEOTIDE SEQUENCE [LARGE SCALE GENOMIC DNA]</scope>
    <source>
        <strain evidence="3 4">N1E253</strain>
    </source>
</reference>
<feature type="chain" id="PRO_5032592484" evidence="1">
    <location>
        <begin position="20"/>
        <end position="198"/>
    </location>
</feature>
<dbReference type="EMBL" id="JACBAZ010000003">
    <property type="protein sequence ID" value="NWK55705.1"/>
    <property type="molecule type" value="Genomic_DNA"/>
</dbReference>
<evidence type="ECO:0000259" key="2">
    <source>
        <dbReference type="Pfam" id="PF07589"/>
    </source>
</evidence>
<dbReference type="Proteomes" id="UP000557872">
    <property type="component" value="Unassembled WGS sequence"/>
</dbReference>
<name>A0A851GKK3_9BACT</name>
<protein>
    <submittedName>
        <fullName evidence="3">PEP-CTERM sorting domain-containing protein</fullName>
    </submittedName>
</protein>
<keyword evidence="4" id="KW-1185">Reference proteome</keyword>
<dbReference type="RefSeq" id="WP_178932250.1">
    <property type="nucleotide sequence ID" value="NZ_JACBAZ010000003.1"/>
</dbReference>
<dbReference type="Pfam" id="PF07589">
    <property type="entry name" value="PEP-CTERM"/>
    <property type="match status" value="1"/>
</dbReference>
<evidence type="ECO:0000256" key="1">
    <source>
        <dbReference type="SAM" id="SignalP"/>
    </source>
</evidence>
<accession>A0A851GKK3</accession>
<comment type="caution">
    <text evidence="3">The sequence shown here is derived from an EMBL/GenBank/DDBJ whole genome shotgun (WGS) entry which is preliminary data.</text>
</comment>
<sequence length="198" mass="20480">MKIITAASLFVATAMVSQAATVFTDDFTAYTSGLTGSDAGNALLGNGWTSVTNNSSNGFGFNGRLYGYGSGSSANSLTLSRDHATDLLVGDTITMDATINTARGGAGYDYAFRILINGVQVAQGLDMGDDGAGNVNQLSYTVDGSTAGAAKTVTFEFGHYWNWGESESVTFAVDTVPEPSSSALLGLGGLALILRRRK</sequence>
<feature type="domain" description="Ice-binding protein C-terminal" evidence="2">
    <location>
        <begin position="175"/>
        <end position="197"/>
    </location>
</feature>
<dbReference type="AlphaFoldDB" id="A0A851GKK3"/>
<dbReference type="NCBIfam" id="TIGR02595">
    <property type="entry name" value="PEP_CTERM"/>
    <property type="match status" value="1"/>
</dbReference>
<feature type="signal peptide" evidence="1">
    <location>
        <begin position="1"/>
        <end position="19"/>
    </location>
</feature>
<evidence type="ECO:0000313" key="3">
    <source>
        <dbReference type="EMBL" id="NWK55705.1"/>
    </source>
</evidence>
<organism evidence="3 4">
    <name type="scientific">Oceaniferula marina</name>
    <dbReference type="NCBI Taxonomy" id="2748318"/>
    <lineage>
        <taxon>Bacteria</taxon>
        <taxon>Pseudomonadati</taxon>
        <taxon>Verrucomicrobiota</taxon>
        <taxon>Verrucomicrobiia</taxon>
        <taxon>Verrucomicrobiales</taxon>
        <taxon>Verrucomicrobiaceae</taxon>
        <taxon>Oceaniferula</taxon>
    </lineage>
</organism>
<dbReference type="InterPro" id="IPR013424">
    <property type="entry name" value="Ice-binding_C"/>
</dbReference>
<evidence type="ECO:0000313" key="4">
    <source>
        <dbReference type="Proteomes" id="UP000557872"/>
    </source>
</evidence>